<dbReference type="PANTHER" id="PTHR43585">
    <property type="entry name" value="FUMIPYRROLE BIOSYNTHESIS PROTEIN C"/>
    <property type="match status" value="1"/>
</dbReference>
<dbReference type="Gene3D" id="3.30.470.20">
    <property type="entry name" value="ATP-grasp fold, B domain"/>
    <property type="match status" value="1"/>
</dbReference>
<gene>
    <name evidence="7" type="ORF">ACLA_003420</name>
</gene>
<dbReference type="Pfam" id="PF13535">
    <property type="entry name" value="ATP-grasp_4"/>
    <property type="match status" value="1"/>
</dbReference>
<dbReference type="InterPro" id="IPR052032">
    <property type="entry name" value="ATP-dep_AA_Ligase"/>
</dbReference>
<keyword evidence="8" id="KW-1185">Reference proteome</keyword>
<feature type="region of interest" description="Disordered" evidence="5">
    <location>
        <begin position="604"/>
        <end position="627"/>
    </location>
</feature>
<dbReference type="GO" id="GO:0046872">
    <property type="term" value="F:metal ion binding"/>
    <property type="evidence" value="ECO:0007669"/>
    <property type="project" value="InterPro"/>
</dbReference>
<dbReference type="PANTHER" id="PTHR43585:SF2">
    <property type="entry name" value="ATP-GRASP ENZYME FSQD"/>
    <property type="match status" value="1"/>
</dbReference>
<keyword evidence="3 4" id="KW-0067">ATP-binding</keyword>
<dbReference type="Proteomes" id="UP000006701">
    <property type="component" value="Unassembled WGS sequence"/>
</dbReference>
<dbReference type="KEGG" id="act:ACLA_003420"/>
<feature type="region of interest" description="Disordered" evidence="5">
    <location>
        <begin position="1"/>
        <end position="20"/>
    </location>
</feature>
<accession>A1C5G1</accession>
<dbReference type="STRING" id="344612.A1C5G1"/>
<protein>
    <recommendedName>
        <fullName evidence="6">ATP-grasp domain-containing protein</fullName>
    </recommendedName>
</protein>
<organism evidence="7 8">
    <name type="scientific">Aspergillus clavatus (strain ATCC 1007 / CBS 513.65 / DSM 816 / NCTC 3887 / NRRL 1 / QM 1276 / 107)</name>
    <dbReference type="NCBI Taxonomy" id="344612"/>
    <lineage>
        <taxon>Eukaryota</taxon>
        <taxon>Fungi</taxon>
        <taxon>Dikarya</taxon>
        <taxon>Ascomycota</taxon>
        <taxon>Pezizomycotina</taxon>
        <taxon>Eurotiomycetes</taxon>
        <taxon>Eurotiomycetidae</taxon>
        <taxon>Eurotiales</taxon>
        <taxon>Aspergillaceae</taxon>
        <taxon>Aspergillus</taxon>
        <taxon>Aspergillus subgen. Fumigati</taxon>
    </lineage>
</organism>
<evidence type="ECO:0000313" key="7">
    <source>
        <dbReference type="EMBL" id="EAW14929.1"/>
    </source>
</evidence>
<dbReference type="EMBL" id="DS027004">
    <property type="protein sequence ID" value="EAW14929.1"/>
    <property type="molecule type" value="Genomic_DNA"/>
</dbReference>
<dbReference type="VEuPathDB" id="FungiDB:ACLA_003420"/>
<evidence type="ECO:0000256" key="3">
    <source>
        <dbReference type="ARBA" id="ARBA00022840"/>
    </source>
</evidence>
<dbReference type="Pfam" id="PF18130">
    <property type="entry name" value="ATPgrasp_N"/>
    <property type="match status" value="1"/>
</dbReference>
<dbReference type="HOGENOM" id="CLU_017280_0_0_1"/>
<keyword evidence="1" id="KW-0436">Ligase</keyword>
<evidence type="ECO:0000259" key="6">
    <source>
        <dbReference type="PROSITE" id="PS50975"/>
    </source>
</evidence>
<proteinExistence type="predicted"/>
<dbReference type="OrthoDB" id="434648at2759"/>
<evidence type="ECO:0000256" key="4">
    <source>
        <dbReference type="PROSITE-ProRule" id="PRU00409"/>
    </source>
</evidence>
<dbReference type="SUPFAM" id="SSF56059">
    <property type="entry name" value="Glutathione synthetase ATP-binding domain-like"/>
    <property type="match status" value="1"/>
</dbReference>
<dbReference type="PROSITE" id="PS50975">
    <property type="entry name" value="ATP_GRASP"/>
    <property type="match status" value="1"/>
</dbReference>
<evidence type="ECO:0000313" key="8">
    <source>
        <dbReference type="Proteomes" id="UP000006701"/>
    </source>
</evidence>
<evidence type="ECO:0000256" key="5">
    <source>
        <dbReference type="SAM" id="MobiDB-lite"/>
    </source>
</evidence>
<sequence>MAPPTTPRDTETRPVQKSQQQQYQHAEIILNAGYSQVRLQCQYLLPVRQQKDFFGTVDLILAANPHTFPTGLSIPSHTHQDAFVCELDVHGKTVRTARMDASRPVLWLIRMAAAAQGVETGVKLILPAREGYMCRSDLIEERLRGCGLVQSAAGFVASTEERLVPCQEATLSAILSSACGGLVTADSPSTTSSVQSILDQLEPELDRRLSFPWLSAAPFPRRRLAVVQARKEYRTIERFYMAARALNISLIAVDSPGHWLQDDTGPSASLREAFIPLDMTVDERFPHRLYAALKDYRLDGIITSNDRHLVGVAQAAEMLGLPTMPSAALAITTDKAATRAAEEAAEAEDAAAAGRTHGPASFSVDSLAELDDLLARPATALPFPLIVKPCLGWSSDCVARVTTTAELRDAVHRAASRHTHSGSLSSSTKVVVEPYIAGPEVDTNILLLDGECLFFEVADDFPSTGDAAAGAGTAGNFQETQIVYPSALPEPEQRLLRSSIHRSLLRLGLHTGVFHVEARVRDSAASYQSTPTEPLDLLPLPLPTPTASQPSCWLLEINARPPGGFSDWASAYASGVCYHAQAILAAIDDKLRFRVLATPFAAPGPGDVRGGADANPNPNPNPDAAGEKSCPVPQFDCMLAYVSPDRAGVLRNDPCAELARRAPELQRHVLRDCCWYRAGDAVSGPQDPSLGWLATYLVFGTGRGEVLRLGERIRGEFRAEIA</sequence>
<reference evidence="7 8" key="1">
    <citation type="journal article" date="2008" name="PLoS Genet.">
        <title>Genomic islands in the pathogenic filamentous fungus Aspergillus fumigatus.</title>
        <authorList>
            <person name="Fedorova N.D."/>
            <person name="Khaldi N."/>
            <person name="Joardar V.S."/>
            <person name="Maiti R."/>
            <person name="Amedeo P."/>
            <person name="Anderson M.J."/>
            <person name="Crabtree J."/>
            <person name="Silva J.C."/>
            <person name="Badger J.H."/>
            <person name="Albarraq A."/>
            <person name="Angiuoli S."/>
            <person name="Bussey H."/>
            <person name="Bowyer P."/>
            <person name="Cotty P.J."/>
            <person name="Dyer P.S."/>
            <person name="Egan A."/>
            <person name="Galens K."/>
            <person name="Fraser-Liggett C.M."/>
            <person name="Haas B.J."/>
            <person name="Inman J.M."/>
            <person name="Kent R."/>
            <person name="Lemieux S."/>
            <person name="Malavazi I."/>
            <person name="Orvis J."/>
            <person name="Roemer T."/>
            <person name="Ronning C.M."/>
            <person name="Sundaram J.P."/>
            <person name="Sutton G."/>
            <person name="Turner G."/>
            <person name="Venter J.C."/>
            <person name="White O.R."/>
            <person name="Whitty B.R."/>
            <person name="Youngman P."/>
            <person name="Wolfe K.H."/>
            <person name="Goldman G.H."/>
            <person name="Wortman J.R."/>
            <person name="Jiang B."/>
            <person name="Denning D.W."/>
            <person name="Nierman W.C."/>
        </authorList>
    </citation>
    <scope>NUCLEOTIDE SEQUENCE [LARGE SCALE GENOMIC DNA]</scope>
    <source>
        <strain evidence="8">ATCC 1007 / CBS 513.65 / DSM 816 / NCTC 3887 / NRRL 1</strain>
    </source>
</reference>
<dbReference type="RefSeq" id="XP_001276355.1">
    <property type="nucleotide sequence ID" value="XM_001276354.1"/>
</dbReference>
<dbReference type="Gene3D" id="3.40.50.20">
    <property type="match status" value="1"/>
</dbReference>
<dbReference type="GO" id="GO:0005524">
    <property type="term" value="F:ATP binding"/>
    <property type="evidence" value="ECO:0007669"/>
    <property type="project" value="UniProtKB-UniRule"/>
</dbReference>
<dbReference type="InterPro" id="IPR011761">
    <property type="entry name" value="ATP-grasp"/>
</dbReference>
<dbReference type="OMA" id="TIERFYM"/>
<feature type="domain" description="ATP-grasp" evidence="6">
    <location>
        <begin position="348"/>
        <end position="587"/>
    </location>
</feature>
<dbReference type="AlphaFoldDB" id="A1C5G1"/>
<dbReference type="eggNOG" id="ENOG502QT0U">
    <property type="taxonomic scope" value="Eukaryota"/>
</dbReference>
<evidence type="ECO:0000256" key="2">
    <source>
        <dbReference type="ARBA" id="ARBA00022741"/>
    </source>
</evidence>
<evidence type="ECO:0000256" key="1">
    <source>
        <dbReference type="ARBA" id="ARBA00022598"/>
    </source>
</evidence>
<dbReference type="GeneID" id="4708438"/>
<name>A1C5G1_ASPCL</name>
<keyword evidence="2 4" id="KW-0547">Nucleotide-binding</keyword>
<dbReference type="GO" id="GO:0016874">
    <property type="term" value="F:ligase activity"/>
    <property type="evidence" value="ECO:0007669"/>
    <property type="project" value="UniProtKB-KW"/>
</dbReference>
<dbReference type="InterPro" id="IPR041472">
    <property type="entry name" value="BL00235/CARNS1_N"/>
</dbReference>